<keyword evidence="4" id="KW-0274">FAD</keyword>
<organism evidence="6 7">
    <name type="scientific">Exophiala mesophila</name>
    <name type="common">Black yeast-like fungus</name>
    <dbReference type="NCBI Taxonomy" id="212818"/>
    <lineage>
        <taxon>Eukaryota</taxon>
        <taxon>Fungi</taxon>
        <taxon>Dikarya</taxon>
        <taxon>Ascomycota</taxon>
        <taxon>Pezizomycotina</taxon>
        <taxon>Eurotiomycetes</taxon>
        <taxon>Chaetothyriomycetidae</taxon>
        <taxon>Chaetothyriales</taxon>
        <taxon>Herpotrichiellaceae</taxon>
        <taxon>Exophiala</taxon>
    </lineage>
</organism>
<evidence type="ECO:0008006" key="8">
    <source>
        <dbReference type="Google" id="ProtNLM"/>
    </source>
</evidence>
<accession>A0A438N2U2</accession>
<evidence type="ECO:0000256" key="4">
    <source>
        <dbReference type="ARBA" id="ARBA00022827"/>
    </source>
</evidence>
<dbReference type="GO" id="GO:0050660">
    <property type="term" value="F:flavin adenine dinucleotide binding"/>
    <property type="evidence" value="ECO:0007669"/>
    <property type="project" value="InterPro"/>
</dbReference>
<proteinExistence type="inferred from homology"/>
<dbReference type="AlphaFoldDB" id="A0A438N2U2"/>
<comment type="similarity">
    <text evidence="2">Belongs to the FAD-binding monooxygenase family.</text>
</comment>
<reference evidence="6 7" key="1">
    <citation type="submission" date="2017-03" db="EMBL/GenBank/DDBJ databases">
        <title>Genomes of endolithic fungi from Antarctica.</title>
        <authorList>
            <person name="Coleine C."/>
            <person name="Masonjones S."/>
            <person name="Stajich J.E."/>
        </authorList>
    </citation>
    <scope>NUCLEOTIDE SEQUENCE [LARGE SCALE GENOMIC DNA]</scope>
    <source>
        <strain evidence="6 7">CCFEE 6314</strain>
    </source>
</reference>
<comment type="cofactor">
    <cofactor evidence="1">
        <name>FAD</name>
        <dbReference type="ChEBI" id="CHEBI:57692"/>
    </cofactor>
</comment>
<dbReference type="GO" id="GO:0004499">
    <property type="term" value="F:N,N-dimethylaniline monooxygenase activity"/>
    <property type="evidence" value="ECO:0007669"/>
    <property type="project" value="InterPro"/>
</dbReference>
<evidence type="ECO:0000256" key="2">
    <source>
        <dbReference type="ARBA" id="ARBA00010139"/>
    </source>
</evidence>
<evidence type="ECO:0000256" key="1">
    <source>
        <dbReference type="ARBA" id="ARBA00001974"/>
    </source>
</evidence>
<sequence length="671" mass="75702">MGSIGYDYDFIKPSSTSNASRPIDEARPLKVIYIGAGVSGILAAIEFLKAVPSLELVIYEKNPEVGGTWYENKYPGCACDIPSHAYQLSFESWTEWSQFYSGAPEILQYWKMVAEKYRVRDFVRFQHKCVEARWDESRSKWTTKFLRLDSEEPSIVEDEADVLITGTGLLNDWKWPSIEGLQDFKGPLLHTANWDESFDVTGKKVAVIGAGSSGIQVVPAIVDKVSAMDHYVRGKTWISTQFSQDLLEETTHNQSSNFDYSQEQKQQWRDDPESYIKYRKAMEFGLQSTYDNVKLGSQSHARARRNYERHMRERLSAKPGLAEQLIPDFPPLCKRLTPGPGYLEALMQSHVALISQPIVSVDTKGITTADGVYRQVDAIICATGFETSPGQGFPIYGEDGVNLREKYAVRPKTYLGLCTNNFPNFFQSLGPNSFQGAGTLLVMMEQAHKYMAQILRRMAYGDLKTIQPKKRQVENFTSYCDKYFENTVYTAGCASWYTTKLKDPTGAGNGATKVTALWPGSSVHYVRAMESVRWEDYELENVDTSDFGWFGNGRTVGEVGATQDAEALTWYLNQTNFLGDLNVDRNASEIIPTSNGFVEDNKPQRQEKVDLLDVTVPRIEPEATHTQDDLARSEVKVEELDIQSQPLIHLNGWNVEKGTKIESIHHIVTPV</sequence>
<dbReference type="Proteomes" id="UP000288859">
    <property type="component" value="Unassembled WGS sequence"/>
</dbReference>
<dbReference type="PANTHER" id="PTHR42877:SF7">
    <property type="entry name" value="FLAVIN-BINDING MONOOXYGENASE-RELATED"/>
    <property type="match status" value="1"/>
</dbReference>
<dbReference type="Gene3D" id="3.50.50.60">
    <property type="entry name" value="FAD/NAD(P)-binding domain"/>
    <property type="match status" value="3"/>
</dbReference>
<evidence type="ECO:0000256" key="3">
    <source>
        <dbReference type="ARBA" id="ARBA00022630"/>
    </source>
</evidence>
<name>A0A438N2U2_EXOME</name>
<protein>
    <recommendedName>
        <fullName evidence="8">FAD/NAD(P)-binding domain-containing protein</fullName>
    </recommendedName>
</protein>
<dbReference type="GO" id="GO:0050661">
    <property type="term" value="F:NADP binding"/>
    <property type="evidence" value="ECO:0007669"/>
    <property type="project" value="InterPro"/>
</dbReference>
<dbReference type="PANTHER" id="PTHR42877">
    <property type="entry name" value="L-ORNITHINE N(5)-MONOOXYGENASE-RELATED"/>
    <property type="match status" value="1"/>
</dbReference>
<keyword evidence="5" id="KW-0560">Oxidoreductase</keyword>
<dbReference type="VEuPathDB" id="FungiDB:PV10_08903"/>
<dbReference type="InterPro" id="IPR051209">
    <property type="entry name" value="FAD-bind_Monooxygenase_sf"/>
</dbReference>
<evidence type="ECO:0000313" key="7">
    <source>
        <dbReference type="Proteomes" id="UP000288859"/>
    </source>
</evidence>
<dbReference type="EMBL" id="NAJM01000025">
    <property type="protein sequence ID" value="RVX70062.1"/>
    <property type="molecule type" value="Genomic_DNA"/>
</dbReference>
<evidence type="ECO:0000256" key="5">
    <source>
        <dbReference type="ARBA" id="ARBA00023002"/>
    </source>
</evidence>
<keyword evidence="3" id="KW-0285">Flavoprotein</keyword>
<gene>
    <name evidence="6" type="ORF">B0A52_06234</name>
</gene>
<comment type="caution">
    <text evidence="6">The sequence shown here is derived from an EMBL/GenBank/DDBJ whole genome shotgun (WGS) entry which is preliminary data.</text>
</comment>
<dbReference type="SUPFAM" id="SSF51905">
    <property type="entry name" value="FAD/NAD(P)-binding domain"/>
    <property type="match status" value="3"/>
</dbReference>
<dbReference type="PRINTS" id="PR00368">
    <property type="entry name" value="FADPNR"/>
</dbReference>
<dbReference type="InterPro" id="IPR020946">
    <property type="entry name" value="Flavin_mOase-like"/>
</dbReference>
<evidence type="ECO:0000313" key="6">
    <source>
        <dbReference type="EMBL" id="RVX70062.1"/>
    </source>
</evidence>
<dbReference type="InterPro" id="IPR036188">
    <property type="entry name" value="FAD/NAD-bd_sf"/>
</dbReference>
<dbReference type="Pfam" id="PF00743">
    <property type="entry name" value="FMO-like"/>
    <property type="match status" value="1"/>
</dbReference>
<dbReference type="OrthoDB" id="74360at2759"/>